<comment type="caution">
    <text evidence="1">The sequence shown here is derived from an EMBL/GenBank/DDBJ whole genome shotgun (WGS) entry which is preliminary data.</text>
</comment>
<dbReference type="EMBL" id="LAZR01006818">
    <property type="protein sequence ID" value="KKM89422.1"/>
    <property type="molecule type" value="Genomic_DNA"/>
</dbReference>
<reference evidence="1" key="1">
    <citation type="journal article" date="2015" name="Nature">
        <title>Complex archaea that bridge the gap between prokaryotes and eukaryotes.</title>
        <authorList>
            <person name="Spang A."/>
            <person name="Saw J.H."/>
            <person name="Jorgensen S.L."/>
            <person name="Zaremba-Niedzwiedzka K."/>
            <person name="Martijn J."/>
            <person name="Lind A.E."/>
            <person name="van Eijk R."/>
            <person name="Schleper C."/>
            <person name="Guy L."/>
            <person name="Ettema T.J."/>
        </authorList>
    </citation>
    <scope>NUCLEOTIDE SEQUENCE</scope>
</reference>
<organism evidence="1">
    <name type="scientific">marine sediment metagenome</name>
    <dbReference type="NCBI Taxonomy" id="412755"/>
    <lineage>
        <taxon>unclassified sequences</taxon>
        <taxon>metagenomes</taxon>
        <taxon>ecological metagenomes</taxon>
    </lineage>
</organism>
<evidence type="ECO:0000313" key="1">
    <source>
        <dbReference type="EMBL" id="KKM89422.1"/>
    </source>
</evidence>
<proteinExistence type="predicted"/>
<accession>A0A0F9P7M9</accession>
<gene>
    <name evidence="1" type="ORF">LCGC14_1248890</name>
</gene>
<protein>
    <submittedName>
        <fullName evidence="1">Uncharacterized protein</fullName>
    </submittedName>
</protein>
<dbReference type="AlphaFoldDB" id="A0A0F9P7M9"/>
<name>A0A0F9P7M9_9ZZZZ</name>
<sequence>MKLLNRFFSKVSMDHEYAIKTAAMRGYYGGLRDSTNERYGVIRKGERPWLDANVHNVIGVEHLIGDLPLNEQGAT</sequence>